<accession>A0A2W2FZ48</accession>
<dbReference type="Proteomes" id="UP000248544">
    <property type="component" value="Unassembled WGS sequence"/>
</dbReference>
<organism evidence="4 5">
    <name type="scientific">Spongiactinospora gelatinilytica</name>
    <dbReference type="NCBI Taxonomy" id="2666298"/>
    <lineage>
        <taxon>Bacteria</taxon>
        <taxon>Bacillati</taxon>
        <taxon>Actinomycetota</taxon>
        <taxon>Actinomycetes</taxon>
        <taxon>Streptosporangiales</taxon>
        <taxon>Streptosporangiaceae</taxon>
        <taxon>Spongiactinospora</taxon>
    </lineage>
</organism>
<proteinExistence type="predicted"/>
<keyword evidence="2" id="KW-0812">Transmembrane</keyword>
<dbReference type="EMBL" id="POUA01000187">
    <property type="protein sequence ID" value="PZG40922.1"/>
    <property type="molecule type" value="Genomic_DNA"/>
</dbReference>
<dbReference type="Pfam" id="PF14219">
    <property type="entry name" value="DUF4328"/>
    <property type="match status" value="1"/>
</dbReference>
<feature type="transmembrane region" description="Helical" evidence="2">
    <location>
        <begin position="170"/>
        <end position="190"/>
    </location>
</feature>
<feature type="compositionally biased region" description="Low complexity" evidence="1">
    <location>
        <begin position="221"/>
        <end position="232"/>
    </location>
</feature>
<feature type="transmembrane region" description="Helical" evidence="2">
    <location>
        <begin position="12"/>
        <end position="35"/>
    </location>
</feature>
<keyword evidence="2" id="KW-0472">Membrane</keyword>
<evidence type="ECO:0000259" key="3">
    <source>
        <dbReference type="Pfam" id="PF14219"/>
    </source>
</evidence>
<evidence type="ECO:0000313" key="4">
    <source>
        <dbReference type="EMBL" id="PZG40922.1"/>
    </source>
</evidence>
<feature type="region of interest" description="Disordered" evidence="1">
    <location>
        <begin position="220"/>
        <end position="240"/>
    </location>
</feature>
<feature type="transmembrane region" description="Helical" evidence="2">
    <location>
        <begin position="104"/>
        <end position="121"/>
    </location>
</feature>
<reference evidence="4 5" key="1">
    <citation type="submission" date="2018-01" db="EMBL/GenBank/DDBJ databases">
        <title>Draft genome sequence of Sphaerisporangium sp. 7K107.</title>
        <authorList>
            <person name="Sahin N."/>
            <person name="Saygin H."/>
            <person name="Ay H."/>
        </authorList>
    </citation>
    <scope>NUCLEOTIDE SEQUENCE [LARGE SCALE GENOMIC DNA]</scope>
    <source>
        <strain evidence="4 5">7K107</strain>
    </source>
</reference>
<sequence>MRLAPPPPHRAALAVHAAFLVHLAALAGLVIFEATRGERLARRLALLGADASGRQALVGDVTLFAVLLLTVAATAVIAACAYLTWLVRARRASVPGVRGSGGVLAGWLVPGLNLIVPPLLVDRMWRETRGRLPAARRRRWLALLAAWWLAWLGALASVGAGFAARGGVTGVGLVQLAVFSLAALLCTATIRQIARTRPAGPRPGRFAPYAEAGHDARVISLPPLGGPVLQPQSAGDQPSG</sequence>
<feature type="transmembrane region" description="Helical" evidence="2">
    <location>
        <begin position="56"/>
        <end position="84"/>
    </location>
</feature>
<protein>
    <recommendedName>
        <fullName evidence="3">DUF4328 domain-containing protein</fullName>
    </recommendedName>
</protein>
<feature type="domain" description="DUF4328" evidence="3">
    <location>
        <begin position="58"/>
        <end position="189"/>
    </location>
</feature>
<evidence type="ECO:0000256" key="2">
    <source>
        <dbReference type="SAM" id="Phobius"/>
    </source>
</evidence>
<comment type="caution">
    <text evidence="4">The sequence shown here is derived from an EMBL/GenBank/DDBJ whole genome shotgun (WGS) entry which is preliminary data.</text>
</comment>
<name>A0A2W2FZ48_9ACTN</name>
<evidence type="ECO:0000313" key="5">
    <source>
        <dbReference type="Proteomes" id="UP000248544"/>
    </source>
</evidence>
<dbReference type="RefSeq" id="WP_111169389.1">
    <property type="nucleotide sequence ID" value="NZ_POUA01000187.1"/>
</dbReference>
<gene>
    <name evidence="4" type="ORF">C1I98_22335</name>
</gene>
<evidence type="ECO:0000256" key="1">
    <source>
        <dbReference type="SAM" id="MobiDB-lite"/>
    </source>
</evidence>
<keyword evidence="5" id="KW-1185">Reference proteome</keyword>
<feature type="transmembrane region" description="Helical" evidence="2">
    <location>
        <begin position="141"/>
        <end position="164"/>
    </location>
</feature>
<dbReference type="AlphaFoldDB" id="A0A2W2FZ48"/>
<keyword evidence="2" id="KW-1133">Transmembrane helix</keyword>
<dbReference type="InterPro" id="IPR025565">
    <property type="entry name" value="DUF4328"/>
</dbReference>